<dbReference type="EMBL" id="JBAWTH010000052">
    <property type="protein sequence ID" value="KAL2282050.1"/>
    <property type="molecule type" value="Genomic_DNA"/>
</dbReference>
<name>A0ABR4EHX2_9PEZI</name>
<gene>
    <name evidence="1" type="ORF">FJTKL_11122</name>
</gene>
<keyword evidence="2" id="KW-1185">Reference proteome</keyword>
<dbReference type="Proteomes" id="UP001600888">
    <property type="component" value="Unassembled WGS sequence"/>
</dbReference>
<evidence type="ECO:0000313" key="2">
    <source>
        <dbReference type="Proteomes" id="UP001600888"/>
    </source>
</evidence>
<protein>
    <submittedName>
        <fullName evidence="1">Uncharacterized protein</fullName>
    </submittedName>
</protein>
<reference evidence="1 2" key="1">
    <citation type="submission" date="2024-03" db="EMBL/GenBank/DDBJ databases">
        <title>A high-quality draft genome sequence of Diaporthe vaccinii, a causative agent of upright dieback and viscid rot disease in cranberry plants.</title>
        <authorList>
            <person name="Sarrasin M."/>
            <person name="Lang B.F."/>
            <person name="Burger G."/>
        </authorList>
    </citation>
    <scope>NUCLEOTIDE SEQUENCE [LARGE SCALE GENOMIC DNA]</scope>
    <source>
        <strain evidence="1 2">IS7</strain>
    </source>
</reference>
<comment type="caution">
    <text evidence="1">The sequence shown here is derived from an EMBL/GenBank/DDBJ whole genome shotgun (WGS) entry which is preliminary data.</text>
</comment>
<proteinExistence type="predicted"/>
<evidence type="ECO:0000313" key="1">
    <source>
        <dbReference type="EMBL" id="KAL2282050.1"/>
    </source>
</evidence>
<sequence>MMARPSEERSQLLPASRANHRLGIYTCYSSPATWPGHLRSLFHSIKLPQVFISAAKLGLAPLFLTPPLPTTNIYLD</sequence>
<accession>A0ABR4EHX2</accession>
<organism evidence="1 2">
    <name type="scientific">Diaporthe vaccinii</name>
    <dbReference type="NCBI Taxonomy" id="105482"/>
    <lineage>
        <taxon>Eukaryota</taxon>
        <taxon>Fungi</taxon>
        <taxon>Dikarya</taxon>
        <taxon>Ascomycota</taxon>
        <taxon>Pezizomycotina</taxon>
        <taxon>Sordariomycetes</taxon>
        <taxon>Sordariomycetidae</taxon>
        <taxon>Diaporthales</taxon>
        <taxon>Diaporthaceae</taxon>
        <taxon>Diaporthe</taxon>
        <taxon>Diaporthe eres species complex</taxon>
    </lineage>
</organism>